<keyword evidence="10" id="KW-1185">Reference proteome</keyword>
<reference evidence="9 10" key="1">
    <citation type="journal article" date="2024" name="Nat. Commun.">
        <title>Phylogenomics reveals the evolutionary origins of lichenization in chlorophyte algae.</title>
        <authorList>
            <person name="Puginier C."/>
            <person name="Libourel C."/>
            <person name="Otte J."/>
            <person name="Skaloud P."/>
            <person name="Haon M."/>
            <person name="Grisel S."/>
            <person name="Petersen M."/>
            <person name="Berrin J.G."/>
            <person name="Delaux P.M."/>
            <person name="Dal Grande F."/>
            <person name="Keller J."/>
        </authorList>
    </citation>
    <scope>NUCLEOTIDE SEQUENCE [LARGE SCALE GENOMIC DNA]</scope>
    <source>
        <strain evidence="9 10">SAG 216-7</strain>
    </source>
</reference>
<proteinExistence type="inferred from homology"/>
<evidence type="ECO:0000256" key="3">
    <source>
        <dbReference type="ARBA" id="ARBA00022737"/>
    </source>
</evidence>
<evidence type="ECO:0000313" key="9">
    <source>
        <dbReference type="EMBL" id="KAK9906830.1"/>
    </source>
</evidence>
<comment type="subcellular location">
    <subcellularLocation>
        <location evidence="7">Mitochondrion</location>
    </subcellularLocation>
</comment>
<dbReference type="PANTHER" id="PTHR12586">
    <property type="entry name" value="CDP-DIACYLGLYCEROL--SERINE O-PHOSPHATIDYLTRANSFERASE"/>
    <property type="match status" value="1"/>
</dbReference>
<evidence type="ECO:0000256" key="5">
    <source>
        <dbReference type="ARBA" id="ARBA00023209"/>
    </source>
</evidence>
<feature type="region of interest" description="Disordered" evidence="8">
    <location>
        <begin position="1"/>
        <end position="20"/>
    </location>
</feature>
<evidence type="ECO:0000256" key="4">
    <source>
        <dbReference type="ARBA" id="ARBA00023098"/>
    </source>
</evidence>
<comment type="function">
    <text evidence="7">Functions in the biosynthesis of the anionic phospholipids phosphatidylglycerol and cardiolipin.</text>
</comment>
<evidence type="ECO:0000256" key="6">
    <source>
        <dbReference type="ARBA" id="ARBA00023264"/>
    </source>
</evidence>
<comment type="catalytic activity">
    <reaction evidence="7">
        <text>a CDP-1,2-diacyl-sn-glycerol + sn-glycerol 3-phosphate = a 1,2-diacyl-sn-glycero-3-phospho-(1'-sn-glycero-3'-phosphate) + CMP + H(+)</text>
        <dbReference type="Rhea" id="RHEA:12593"/>
        <dbReference type="ChEBI" id="CHEBI:15378"/>
        <dbReference type="ChEBI" id="CHEBI:57597"/>
        <dbReference type="ChEBI" id="CHEBI:58332"/>
        <dbReference type="ChEBI" id="CHEBI:60110"/>
        <dbReference type="ChEBI" id="CHEBI:60377"/>
        <dbReference type="EC" id="2.7.8.5"/>
    </reaction>
</comment>
<keyword evidence="7" id="KW-0067">ATP-binding</keyword>
<keyword evidence="5 7" id="KW-0594">Phospholipid biosynthesis</keyword>
<keyword evidence="6 7" id="KW-1208">Phospholipid metabolism</keyword>
<dbReference type="EMBL" id="JALJOT010000010">
    <property type="protein sequence ID" value="KAK9906830.1"/>
    <property type="molecule type" value="Genomic_DNA"/>
</dbReference>
<accession>A0ABR2YJZ9</accession>
<evidence type="ECO:0000256" key="2">
    <source>
        <dbReference type="ARBA" id="ARBA00022679"/>
    </source>
</evidence>
<evidence type="ECO:0000256" key="1">
    <source>
        <dbReference type="ARBA" id="ARBA00022516"/>
    </source>
</evidence>
<keyword evidence="1 7" id="KW-0444">Lipid biosynthesis</keyword>
<dbReference type="PANTHER" id="PTHR12586:SF1">
    <property type="entry name" value="CDP-DIACYLGLYCEROL--GLYCEROL-3-PHOSPHATE 3-PHOSPHATIDYLTRANSFERASE, MITOCHONDRIAL"/>
    <property type="match status" value="1"/>
</dbReference>
<comment type="similarity">
    <text evidence="7">Belongs to the CDP-alcohol phosphatidyltransferase class-II family.</text>
</comment>
<evidence type="ECO:0000256" key="7">
    <source>
        <dbReference type="RuleBase" id="RU365024"/>
    </source>
</evidence>
<organism evidence="9 10">
    <name type="scientific">Coccomyxa subellipsoidea</name>
    <dbReference type="NCBI Taxonomy" id="248742"/>
    <lineage>
        <taxon>Eukaryota</taxon>
        <taxon>Viridiplantae</taxon>
        <taxon>Chlorophyta</taxon>
        <taxon>core chlorophytes</taxon>
        <taxon>Trebouxiophyceae</taxon>
        <taxon>Trebouxiophyceae incertae sedis</taxon>
        <taxon>Coccomyxaceae</taxon>
        <taxon>Coccomyxa</taxon>
    </lineage>
</organism>
<dbReference type="Proteomes" id="UP001491310">
    <property type="component" value="Unassembled WGS sequence"/>
</dbReference>
<evidence type="ECO:0000313" key="10">
    <source>
        <dbReference type="Proteomes" id="UP001491310"/>
    </source>
</evidence>
<name>A0ABR2YJZ9_9CHLO</name>
<keyword evidence="7" id="KW-0547">Nucleotide-binding</keyword>
<keyword evidence="3" id="KW-0677">Repeat</keyword>
<protein>
    <recommendedName>
        <fullName evidence="7">CDP-diacylglycerol--glycerol-3-phosphate 3-phosphatidyltransferase</fullName>
        <ecNumber evidence="7">2.7.8.5</ecNumber>
    </recommendedName>
</protein>
<keyword evidence="7" id="KW-0496">Mitochondrion</keyword>
<comment type="pathway">
    <text evidence="7">Phospholipid metabolism; phosphatidylglycerol biosynthesis; phosphatidylglycerol from CDP-diacylglycerol: step 1/2.</text>
</comment>
<dbReference type="CDD" id="cd09137">
    <property type="entry name" value="PLDc_PGS1_euk_2"/>
    <property type="match status" value="1"/>
</dbReference>
<gene>
    <name evidence="9" type="ORF">WJX75_008733</name>
</gene>
<evidence type="ECO:0000256" key="8">
    <source>
        <dbReference type="SAM" id="MobiDB-lite"/>
    </source>
</evidence>
<dbReference type="EC" id="2.7.8.5" evidence="7"/>
<dbReference type="Gene3D" id="3.30.870.10">
    <property type="entry name" value="Endonuclease Chain A"/>
    <property type="match status" value="1"/>
</dbReference>
<comment type="caution">
    <text evidence="9">The sequence shown here is derived from an EMBL/GenBank/DDBJ whole genome shotgun (WGS) entry which is preliminary data.</text>
</comment>
<keyword evidence="4 7" id="KW-0443">Lipid metabolism</keyword>
<keyword evidence="2 7" id="KW-0808">Transferase</keyword>
<sequence>MSFGGARNERWQGGECSTSGRTADTWIIPAVQLGSAGLRQDEALTTLFLRAAESGSSLAMSTAYLNLARSYEAALAAKPQVNLELLTASPAANGFYGAKGVSGLIPTAYSLLEQHTWRRLQRAWARGGNATAAQRSLLEYDRAGWEFHAKGIWYTPLGETLPIATALGSPNYGYRSVVRDLEAQFIIVTTNAALRQAMGEELDALRMHAEPVRDDHFRRSDRRGTPTVRLAAHLLRGFL</sequence>
<dbReference type="InterPro" id="IPR016270">
    <property type="entry name" value="PGS1"/>
</dbReference>